<organism evidence="1 2">
    <name type="scientific">Siccirubricoccus deserti</name>
    <dbReference type="NCBI Taxonomy" id="2013562"/>
    <lineage>
        <taxon>Bacteria</taxon>
        <taxon>Pseudomonadati</taxon>
        <taxon>Pseudomonadota</taxon>
        <taxon>Alphaproteobacteria</taxon>
        <taxon>Acetobacterales</taxon>
        <taxon>Roseomonadaceae</taxon>
        <taxon>Siccirubricoccus</taxon>
    </lineage>
</organism>
<dbReference type="InterPro" id="IPR036188">
    <property type="entry name" value="FAD/NAD-bd_sf"/>
</dbReference>
<dbReference type="AlphaFoldDB" id="A0A9X0UD02"/>
<dbReference type="SUPFAM" id="SSF51905">
    <property type="entry name" value="FAD/NAD(P)-binding domain"/>
    <property type="match status" value="1"/>
</dbReference>
<evidence type="ECO:0000313" key="1">
    <source>
        <dbReference type="EMBL" id="MBC4015101.1"/>
    </source>
</evidence>
<proteinExistence type="predicted"/>
<dbReference type="EMBL" id="JACOMF010000006">
    <property type="protein sequence ID" value="MBC4015101.1"/>
    <property type="molecule type" value="Genomic_DNA"/>
</dbReference>
<accession>A0A9X0UD02</accession>
<protein>
    <submittedName>
        <fullName evidence="1">Uncharacterized protein</fullName>
    </submittedName>
</protein>
<evidence type="ECO:0000313" key="2">
    <source>
        <dbReference type="Proteomes" id="UP000600101"/>
    </source>
</evidence>
<comment type="caution">
    <text evidence="1">The sequence shown here is derived from an EMBL/GenBank/DDBJ whole genome shotgun (WGS) entry which is preliminary data.</text>
</comment>
<dbReference type="Proteomes" id="UP000600101">
    <property type="component" value="Unassembled WGS sequence"/>
</dbReference>
<dbReference type="RefSeq" id="WP_186769880.1">
    <property type="nucleotide sequence ID" value="NZ_JACOMF010000006.1"/>
</dbReference>
<gene>
    <name evidence="1" type="ORF">H7965_07155</name>
</gene>
<keyword evidence="2" id="KW-1185">Reference proteome</keyword>
<sequence length="61" mass="6163">MPAAGPVGLAVVAGLARRGTPCTVIEPRDQVSFGSGSPASPAARWRYQEGFGVAAPILAAR</sequence>
<reference evidence="1" key="1">
    <citation type="submission" date="2020-08" db="EMBL/GenBank/DDBJ databases">
        <authorList>
            <person name="Hu Y."/>
            <person name="Nguyen S.V."/>
            <person name="Li F."/>
            <person name="Fanning S."/>
        </authorList>
    </citation>
    <scope>NUCLEOTIDE SEQUENCE</scope>
    <source>
        <strain evidence="1">SYSU D8009</strain>
    </source>
</reference>
<name>A0A9X0UD02_9PROT</name>